<dbReference type="InterPro" id="IPR012000">
    <property type="entry name" value="Thiamin_PyroP_enz_cen_dom"/>
</dbReference>
<protein>
    <submittedName>
        <fullName evidence="8">Thiamine pyrophosphate-requiring enzyme</fullName>
        <ecNumber evidence="8">2.2.1.6</ecNumber>
    </submittedName>
</protein>
<comment type="similarity">
    <text evidence="2 4">Belongs to the TPP enzyme family.</text>
</comment>
<dbReference type="CDD" id="cd02004">
    <property type="entry name" value="TPP_BZL_OCoD_HPCL"/>
    <property type="match status" value="1"/>
</dbReference>
<dbReference type="GO" id="GO:0030976">
    <property type="term" value="F:thiamine pyrophosphate binding"/>
    <property type="evidence" value="ECO:0007669"/>
    <property type="project" value="InterPro"/>
</dbReference>
<dbReference type="PANTHER" id="PTHR18968:SF166">
    <property type="entry name" value="2-HYDROXYACYL-COA LYASE 2"/>
    <property type="match status" value="1"/>
</dbReference>
<sequence>MSERPLSRLSGAEAIAKFLKARRVKRVYGVIGGHIQPICDALVRIGIDFVDTRHECAAVYMAHAEARLTGNFGVIMATAGPGVTNAVTGIANADVARVPVLVISGRVPRPQDGMSSMQDIPQAEIVRPLCRRVEVVWSASHILPRLDATVRAAMGSDGAPGPAYIDFATDIQREILPKADLNPAWLEPWQPSVMEPEADQLDAAAALLRASRRPLVLAGQQVHGCCAELEDFLEKTGAIYLDTTESRGALPGGHPANVPAMRGNAMKESDVIITLGRKLDFQVAFGSPAIFGADTKFIRVGRNDDDVSGNRRADAEIKADVAPVLRQLTNRDIAPSNPDRSWYKEITQRNAERKEGLVNKIRQLPSHDGIHPYSLIDAVNAHVDEETIAVIDGGDILSFARVAISDAAALLDPGALGCIGVGGAFANAAALCQPDKKVVAVIGDGSFGFNAMEIHTSSRKDAKVVMVIANNSGWNIDKHDQIENYNGNLVGVELGSCRYDQIATAVGAYGERVEKIEDLPGALERAFKNAPALLDVVVDPTPQSPDFLSGMAYVHDLQVLGRWHEQEVNWRAE</sequence>
<dbReference type="GO" id="GO:0009099">
    <property type="term" value="P:L-valine biosynthetic process"/>
    <property type="evidence" value="ECO:0007669"/>
    <property type="project" value="TreeGrafter"/>
</dbReference>
<feature type="domain" description="Thiamine pyrophosphate enzyme central" evidence="5">
    <location>
        <begin position="201"/>
        <end position="328"/>
    </location>
</feature>
<evidence type="ECO:0000259" key="5">
    <source>
        <dbReference type="Pfam" id="PF00205"/>
    </source>
</evidence>
<feature type="domain" description="Thiamine pyrophosphate enzyme TPP-binding" evidence="6">
    <location>
        <begin position="406"/>
        <end position="536"/>
    </location>
</feature>
<dbReference type="EMBL" id="AAOA02000004">
    <property type="protein sequence ID" value="EAQ96670.2"/>
    <property type="molecule type" value="Genomic_DNA"/>
</dbReference>
<evidence type="ECO:0000313" key="9">
    <source>
        <dbReference type="Proteomes" id="UP000019205"/>
    </source>
</evidence>
<dbReference type="Proteomes" id="UP000019205">
    <property type="component" value="Chromosome"/>
</dbReference>
<reference evidence="8 9" key="1">
    <citation type="journal article" date="2007" name="Proc. Natl. Acad. Sci. U.S.A.">
        <title>Characterization of a marine gammaproteobacterium capable of aerobic anoxygenic photosynthesis.</title>
        <authorList>
            <person name="Fuchs B.M."/>
            <person name="Spring S."/>
            <person name="Teeling H."/>
            <person name="Quast C."/>
            <person name="Wulf J."/>
            <person name="Schattenhofer M."/>
            <person name="Yan S."/>
            <person name="Ferriera S."/>
            <person name="Johnson J."/>
            <person name="Glockner F.O."/>
            <person name="Amann R."/>
        </authorList>
    </citation>
    <scope>NUCLEOTIDE SEQUENCE [LARGE SCALE GENOMIC DNA]</scope>
    <source>
        <strain evidence="8">KT71</strain>
    </source>
</reference>
<dbReference type="OrthoDB" id="9791859at2"/>
<dbReference type="InterPro" id="IPR012001">
    <property type="entry name" value="Thiamin_PyroP_enz_TPP-bd_dom"/>
</dbReference>
<gene>
    <name evidence="8" type="ORF">KT71_06584</name>
</gene>
<dbReference type="InterPro" id="IPR029061">
    <property type="entry name" value="THDP-binding"/>
</dbReference>
<dbReference type="CDD" id="cd07035">
    <property type="entry name" value="TPP_PYR_POX_like"/>
    <property type="match status" value="1"/>
</dbReference>
<dbReference type="HOGENOM" id="CLU_013748_3_3_6"/>
<evidence type="ECO:0000259" key="7">
    <source>
        <dbReference type="Pfam" id="PF02776"/>
    </source>
</evidence>
<organism evidence="8 9">
    <name type="scientific">Congregibacter litoralis KT71</name>
    <dbReference type="NCBI Taxonomy" id="314285"/>
    <lineage>
        <taxon>Bacteria</taxon>
        <taxon>Pseudomonadati</taxon>
        <taxon>Pseudomonadota</taxon>
        <taxon>Gammaproteobacteria</taxon>
        <taxon>Cellvibrionales</taxon>
        <taxon>Halieaceae</taxon>
        <taxon>Congregibacter</taxon>
    </lineage>
</organism>
<dbReference type="STRING" id="314285.KT71_06584"/>
<feature type="domain" description="Thiamine pyrophosphate enzyme N-terminal TPP-binding" evidence="7">
    <location>
        <begin position="10"/>
        <end position="122"/>
    </location>
</feature>
<dbReference type="GO" id="GO:0009097">
    <property type="term" value="P:isoleucine biosynthetic process"/>
    <property type="evidence" value="ECO:0007669"/>
    <property type="project" value="TreeGrafter"/>
</dbReference>
<dbReference type="InterPro" id="IPR045229">
    <property type="entry name" value="TPP_enz"/>
</dbReference>
<keyword evidence="9" id="KW-1185">Reference proteome</keyword>
<comment type="caution">
    <text evidence="8">The sequence shown here is derived from an EMBL/GenBank/DDBJ whole genome shotgun (WGS) entry which is preliminary data.</text>
</comment>
<dbReference type="GO" id="GO:0050660">
    <property type="term" value="F:flavin adenine dinucleotide binding"/>
    <property type="evidence" value="ECO:0007669"/>
    <property type="project" value="TreeGrafter"/>
</dbReference>
<keyword evidence="3 4" id="KW-0786">Thiamine pyrophosphate</keyword>
<dbReference type="Pfam" id="PF02775">
    <property type="entry name" value="TPP_enzyme_C"/>
    <property type="match status" value="1"/>
</dbReference>
<dbReference type="GO" id="GO:0000287">
    <property type="term" value="F:magnesium ion binding"/>
    <property type="evidence" value="ECO:0007669"/>
    <property type="project" value="InterPro"/>
</dbReference>
<evidence type="ECO:0000259" key="6">
    <source>
        <dbReference type="Pfam" id="PF02775"/>
    </source>
</evidence>
<dbReference type="Pfam" id="PF02776">
    <property type="entry name" value="TPP_enzyme_N"/>
    <property type="match status" value="1"/>
</dbReference>
<accession>A4ABB6</accession>
<dbReference type="InterPro" id="IPR011766">
    <property type="entry name" value="TPP_enzyme_TPP-bd"/>
</dbReference>
<dbReference type="RefSeq" id="WP_023660358.1">
    <property type="nucleotide sequence ID" value="NZ_CM002299.1"/>
</dbReference>
<comment type="cofactor">
    <cofactor evidence="1">
        <name>thiamine diphosphate</name>
        <dbReference type="ChEBI" id="CHEBI:58937"/>
    </cofactor>
</comment>
<dbReference type="SUPFAM" id="SSF52467">
    <property type="entry name" value="DHS-like NAD/FAD-binding domain"/>
    <property type="match status" value="1"/>
</dbReference>
<dbReference type="PANTHER" id="PTHR18968">
    <property type="entry name" value="THIAMINE PYROPHOSPHATE ENZYMES"/>
    <property type="match status" value="1"/>
</dbReference>
<reference evidence="8 9" key="2">
    <citation type="journal article" date="2009" name="PLoS ONE">
        <title>The photosynthetic apparatus and its regulation in the aerobic gammaproteobacterium Congregibacter litoralis gen. nov., sp. nov.</title>
        <authorList>
            <person name="Spring S."/>
            <person name="Lunsdorf H."/>
            <person name="Fuchs B.M."/>
            <person name="Tindall B.J."/>
        </authorList>
    </citation>
    <scope>NUCLEOTIDE SEQUENCE [LARGE SCALE GENOMIC DNA]</scope>
    <source>
        <strain evidence="8">KT71</strain>
    </source>
</reference>
<name>A4ABB6_9GAMM</name>
<dbReference type="Gene3D" id="3.40.50.1220">
    <property type="entry name" value="TPP-binding domain"/>
    <property type="match status" value="1"/>
</dbReference>
<evidence type="ECO:0000313" key="8">
    <source>
        <dbReference type="EMBL" id="EAQ96670.2"/>
    </source>
</evidence>
<proteinExistence type="inferred from homology"/>
<dbReference type="Gene3D" id="3.40.50.970">
    <property type="match status" value="2"/>
</dbReference>
<dbReference type="Pfam" id="PF00205">
    <property type="entry name" value="TPP_enzyme_M"/>
    <property type="match status" value="1"/>
</dbReference>
<dbReference type="EC" id="2.2.1.6" evidence="8"/>
<evidence type="ECO:0000256" key="3">
    <source>
        <dbReference type="ARBA" id="ARBA00023052"/>
    </source>
</evidence>
<dbReference type="SUPFAM" id="SSF52518">
    <property type="entry name" value="Thiamin diphosphate-binding fold (THDP-binding)"/>
    <property type="match status" value="2"/>
</dbReference>
<evidence type="ECO:0000256" key="2">
    <source>
        <dbReference type="ARBA" id="ARBA00007812"/>
    </source>
</evidence>
<dbReference type="InterPro" id="IPR029035">
    <property type="entry name" value="DHS-like_NAD/FAD-binding_dom"/>
</dbReference>
<keyword evidence="8" id="KW-0808">Transferase</keyword>
<dbReference type="GO" id="GO:0005948">
    <property type="term" value="C:acetolactate synthase complex"/>
    <property type="evidence" value="ECO:0007669"/>
    <property type="project" value="TreeGrafter"/>
</dbReference>
<evidence type="ECO:0000256" key="1">
    <source>
        <dbReference type="ARBA" id="ARBA00001964"/>
    </source>
</evidence>
<dbReference type="AlphaFoldDB" id="A4ABB6"/>
<evidence type="ECO:0000256" key="4">
    <source>
        <dbReference type="RuleBase" id="RU362132"/>
    </source>
</evidence>
<dbReference type="eggNOG" id="COG0028">
    <property type="taxonomic scope" value="Bacteria"/>
</dbReference>
<dbReference type="GO" id="GO:0003984">
    <property type="term" value="F:acetolactate synthase activity"/>
    <property type="evidence" value="ECO:0007669"/>
    <property type="project" value="UniProtKB-EC"/>
</dbReference>